<evidence type="ECO:0000313" key="7">
    <source>
        <dbReference type="EMBL" id="RRC94947.1"/>
    </source>
</evidence>
<dbReference type="Gene3D" id="3.40.190.10">
    <property type="entry name" value="Periplasmic binding protein-like II"/>
    <property type="match status" value="3"/>
</dbReference>
<evidence type="ECO:0000256" key="1">
    <source>
        <dbReference type="ARBA" id="ARBA00022475"/>
    </source>
</evidence>
<accession>A0A3P1SDB2</accession>
<keyword evidence="1" id="KW-1003">Cell membrane</keyword>
<dbReference type="PANTHER" id="PTHR43649">
    <property type="entry name" value="ARABINOSE-BINDING PROTEIN-RELATED"/>
    <property type="match status" value="1"/>
</dbReference>
<evidence type="ECO:0000256" key="3">
    <source>
        <dbReference type="ARBA" id="ARBA00023136"/>
    </source>
</evidence>
<dbReference type="Pfam" id="PF01547">
    <property type="entry name" value="SBP_bac_1"/>
    <property type="match status" value="1"/>
</dbReference>
<evidence type="ECO:0000256" key="6">
    <source>
        <dbReference type="SAM" id="SignalP"/>
    </source>
</evidence>
<proteinExistence type="predicted"/>
<keyword evidence="5" id="KW-0449">Lipoprotein</keyword>
<evidence type="ECO:0000256" key="4">
    <source>
        <dbReference type="ARBA" id="ARBA00023139"/>
    </source>
</evidence>
<dbReference type="RefSeq" id="WP_124871031.1">
    <property type="nucleotide sequence ID" value="NZ_RQZF01000008.1"/>
</dbReference>
<keyword evidence="4" id="KW-0564">Palmitate</keyword>
<dbReference type="EMBL" id="RQZF01000008">
    <property type="protein sequence ID" value="RRC94947.1"/>
    <property type="molecule type" value="Genomic_DNA"/>
</dbReference>
<dbReference type="PROSITE" id="PS51257">
    <property type="entry name" value="PROKAR_LIPOPROTEIN"/>
    <property type="match status" value="1"/>
</dbReference>
<feature type="signal peptide" evidence="6">
    <location>
        <begin position="1"/>
        <end position="25"/>
    </location>
</feature>
<dbReference type="OrthoDB" id="2515046at2"/>
<keyword evidence="8" id="KW-1185">Reference proteome</keyword>
<evidence type="ECO:0000256" key="5">
    <source>
        <dbReference type="ARBA" id="ARBA00023288"/>
    </source>
</evidence>
<keyword evidence="2 6" id="KW-0732">Signal</keyword>
<organism evidence="7 8">
    <name type="scientific">Schaalia canis</name>
    <dbReference type="NCBI Taxonomy" id="100469"/>
    <lineage>
        <taxon>Bacteria</taxon>
        <taxon>Bacillati</taxon>
        <taxon>Actinomycetota</taxon>
        <taxon>Actinomycetes</taxon>
        <taxon>Actinomycetales</taxon>
        <taxon>Actinomycetaceae</taxon>
        <taxon>Schaalia</taxon>
    </lineage>
</organism>
<comment type="caution">
    <text evidence="7">The sequence shown here is derived from an EMBL/GenBank/DDBJ whole genome shotgun (WGS) entry which is preliminary data.</text>
</comment>
<keyword evidence="3" id="KW-0472">Membrane</keyword>
<dbReference type="AlphaFoldDB" id="A0A3P1SDB2"/>
<reference evidence="7 8" key="1">
    <citation type="submission" date="2018-11" db="EMBL/GenBank/DDBJ databases">
        <title>Genomes From Bacteria Associated with the Canine Oral Cavity: a Test Case for Automated Genome-Based Taxonomic Assignment.</title>
        <authorList>
            <person name="Coil D.A."/>
            <person name="Jospin G."/>
            <person name="Darling A.E."/>
            <person name="Wallis C."/>
            <person name="Davis I.J."/>
            <person name="Harris S."/>
            <person name="Eisen J.A."/>
            <person name="Holcombe L.J."/>
            <person name="O'Flynn C."/>
        </authorList>
    </citation>
    <scope>NUCLEOTIDE SEQUENCE [LARGE SCALE GENOMIC DNA]</scope>
    <source>
        <strain evidence="7 8">OH770</strain>
    </source>
</reference>
<dbReference type="InterPro" id="IPR006059">
    <property type="entry name" value="SBP"/>
</dbReference>
<sequence>MSKSTSMTKAVALFATASIATMGLAACSSSETPAASSGDTQSATAAPEAAGDAIEIEYLHRLPDGDGMVKVDEIVARWNEEHPDVQVKATKFDGKALEMIKKLETDINAGAAPCLAQLGYAEVPAFFTKGLVEDVTAEAEKYKDNFSGAYSLMSVGGKVVGLPQDTGPLVYFYDKAEFDALGLKVPTTLDELKEEAKKAAEKGKYILDFEADEPGYWLGGQAVAAGDTWYSAKDDKWNVTIEGEGAKKVAAFWQELIDAKAVLTYNRWDDAYSKALVDKTLIGNIGAAWEAGFMLDGVVPEGEDGTWQVALLPDFGTGKTGHDGGSGVAVLKGCAHPAEAMEFNNWFNTQTKDLATQGLVVAAKGEVVTSDKIKKQFGGQDVFAELAKANETLADFAFIPGFPAVADAMVETAGKVVKGEGKVADIFTTAQEASVKTLKDLNLPVAE</sequence>
<dbReference type="SUPFAM" id="SSF53850">
    <property type="entry name" value="Periplasmic binding protein-like II"/>
    <property type="match status" value="1"/>
</dbReference>
<feature type="chain" id="PRO_5039384254" evidence="6">
    <location>
        <begin position="26"/>
        <end position="447"/>
    </location>
</feature>
<dbReference type="InterPro" id="IPR050490">
    <property type="entry name" value="Bact_solute-bd_prot1"/>
</dbReference>
<evidence type="ECO:0000313" key="8">
    <source>
        <dbReference type="Proteomes" id="UP000280444"/>
    </source>
</evidence>
<dbReference type="PANTHER" id="PTHR43649:SF33">
    <property type="entry name" value="POLYGALACTURONAN_RHAMNOGALACTURONAN-BINDING PROTEIN YTCQ"/>
    <property type="match status" value="1"/>
</dbReference>
<gene>
    <name evidence="7" type="ORF">EII11_07620</name>
</gene>
<name>A0A3P1SDB2_9ACTO</name>
<protein>
    <submittedName>
        <fullName evidence="7">Extracellular solute-binding protein</fullName>
    </submittedName>
</protein>
<evidence type="ECO:0000256" key="2">
    <source>
        <dbReference type="ARBA" id="ARBA00022729"/>
    </source>
</evidence>
<dbReference type="Proteomes" id="UP000280444">
    <property type="component" value="Unassembled WGS sequence"/>
</dbReference>